<accession>A0A6J4US43</accession>
<dbReference type="AlphaFoldDB" id="A0A6J4US43"/>
<sequence>MGQGQRDAPDGPVATGSDDQVTGVAQRGGEVTFSVGRPVFGVIPALAQQL</sequence>
<evidence type="ECO:0000256" key="1">
    <source>
        <dbReference type="SAM" id="MobiDB-lite"/>
    </source>
</evidence>
<feature type="region of interest" description="Disordered" evidence="1">
    <location>
        <begin position="1"/>
        <end position="25"/>
    </location>
</feature>
<gene>
    <name evidence="2" type="ORF">AVDCRST_MAG86-475</name>
</gene>
<protein>
    <submittedName>
        <fullName evidence="2">Uncharacterized protein</fullName>
    </submittedName>
</protein>
<proteinExistence type="predicted"/>
<name>A0A6J4US43_9DEIN</name>
<organism evidence="2">
    <name type="scientific">uncultured Truepera sp</name>
    <dbReference type="NCBI Taxonomy" id="543023"/>
    <lineage>
        <taxon>Bacteria</taxon>
        <taxon>Thermotogati</taxon>
        <taxon>Deinococcota</taxon>
        <taxon>Deinococci</taxon>
        <taxon>Trueperales</taxon>
        <taxon>Trueperaceae</taxon>
        <taxon>Truepera</taxon>
        <taxon>environmental samples</taxon>
    </lineage>
</organism>
<evidence type="ECO:0000313" key="2">
    <source>
        <dbReference type="EMBL" id="CAA9559327.1"/>
    </source>
</evidence>
<dbReference type="EMBL" id="CADCWP010000033">
    <property type="protein sequence ID" value="CAA9559327.1"/>
    <property type="molecule type" value="Genomic_DNA"/>
</dbReference>
<reference evidence="2" key="1">
    <citation type="submission" date="2020-02" db="EMBL/GenBank/DDBJ databases">
        <authorList>
            <person name="Meier V. D."/>
        </authorList>
    </citation>
    <scope>NUCLEOTIDE SEQUENCE</scope>
    <source>
        <strain evidence="2">AVDCRST_MAG86</strain>
    </source>
</reference>